<dbReference type="Proteomes" id="UP000836387">
    <property type="component" value="Unassembled WGS sequence"/>
</dbReference>
<evidence type="ECO:0000313" key="2">
    <source>
        <dbReference type="Proteomes" id="UP000836387"/>
    </source>
</evidence>
<reference evidence="1" key="1">
    <citation type="submission" date="2020-04" db="EMBL/GenBank/DDBJ databases">
        <authorList>
            <person name="Broberg M."/>
        </authorList>
    </citation>
    <scope>NUCLEOTIDE SEQUENCE</scope>
</reference>
<dbReference type="EMBL" id="CADEHS020000005">
    <property type="protein sequence ID" value="CAG9941722.1"/>
    <property type="molecule type" value="Genomic_DNA"/>
</dbReference>
<reference evidence="1" key="2">
    <citation type="submission" date="2021-10" db="EMBL/GenBank/DDBJ databases">
        <authorList>
            <person name="Piombo E."/>
        </authorList>
    </citation>
    <scope>NUCLEOTIDE SEQUENCE</scope>
</reference>
<evidence type="ECO:0000313" key="1">
    <source>
        <dbReference type="EMBL" id="CAG9941722.1"/>
    </source>
</evidence>
<comment type="caution">
    <text evidence="1">The sequence shown here is derived from an EMBL/GenBank/DDBJ whole genome shotgun (WGS) entry which is preliminary data.</text>
</comment>
<name>A0ACA9TLH8_BIOOC</name>
<sequence>MSLISSSGNRHDGAFMKGDRLAPMSRDLAYPNLAKVVSFAAYPTTYTPGVVKILSQYHT</sequence>
<keyword evidence="2" id="KW-1185">Reference proteome</keyword>
<accession>A0ACA9TLH8</accession>
<proteinExistence type="predicted"/>
<protein>
    <submittedName>
        <fullName evidence="1">Uncharacterized protein</fullName>
    </submittedName>
</protein>
<gene>
    <name evidence="1" type="ORF">CRV2_00003156</name>
</gene>
<organism evidence="1 2">
    <name type="scientific">Clonostachys rosea f. rosea IK726</name>
    <dbReference type="NCBI Taxonomy" id="1349383"/>
    <lineage>
        <taxon>Eukaryota</taxon>
        <taxon>Fungi</taxon>
        <taxon>Dikarya</taxon>
        <taxon>Ascomycota</taxon>
        <taxon>Pezizomycotina</taxon>
        <taxon>Sordariomycetes</taxon>
        <taxon>Hypocreomycetidae</taxon>
        <taxon>Hypocreales</taxon>
        <taxon>Bionectriaceae</taxon>
        <taxon>Clonostachys</taxon>
    </lineage>
</organism>